<dbReference type="GO" id="GO:0000978">
    <property type="term" value="F:RNA polymerase II cis-regulatory region sequence-specific DNA binding"/>
    <property type="evidence" value="ECO:0007669"/>
    <property type="project" value="TreeGrafter"/>
</dbReference>
<dbReference type="InterPro" id="IPR002110">
    <property type="entry name" value="Ankyrin_rpt"/>
</dbReference>
<dbReference type="PROSITE" id="PS50254">
    <property type="entry name" value="REL_2"/>
    <property type="match status" value="1"/>
</dbReference>
<feature type="region of interest" description="Disordered" evidence="2">
    <location>
        <begin position="520"/>
        <end position="584"/>
    </location>
</feature>
<feature type="repeat" description="ANK" evidence="1">
    <location>
        <begin position="792"/>
        <end position="824"/>
    </location>
</feature>
<keyword evidence="1" id="KW-0040">ANK repeat</keyword>
<dbReference type="GO" id="GO:0000981">
    <property type="term" value="F:DNA-binding transcription factor activity, RNA polymerase II-specific"/>
    <property type="evidence" value="ECO:0007669"/>
    <property type="project" value="TreeGrafter"/>
</dbReference>
<evidence type="ECO:0000256" key="2">
    <source>
        <dbReference type="SAM" id="MobiDB-lite"/>
    </source>
</evidence>
<dbReference type="Gene3D" id="1.25.40.20">
    <property type="entry name" value="Ankyrin repeat-containing domain"/>
    <property type="match status" value="1"/>
</dbReference>
<feature type="compositionally biased region" description="Polar residues" evidence="2">
    <location>
        <begin position="530"/>
        <end position="545"/>
    </location>
</feature>
<dbReference type="InterPro" id="IPR013783">
    <property type="entry name" value="Ig-like_fold"/>
</dbReference>
<dbReference type="FunFam" id="2.60.40.10:FF:000046">
    <property type="entry name" value="Nuclear factor NF-kappa-B p105 subunit"/>
    <property type="match status" value="1"/>
</dbReference>
<dbReference type="PANTHER" id="PTHR24169">
    <property type="entry name" value="NUCLEAR FACTOR NF-KAPPA-B PROTEIN"/>
    <property type="match status" value="1"/>
</dbReference>
<dbReference type="InterPro" id="IPR014756">
    <property type="entry name" value="Ig_E-set"/>
</dbReference>
<dbReference type="SUPFAM" id="SSF49417">
    <property type="entry name" value="p53-like transcription factors"/>
    <property type="match status" value="1"/>
</dbReference>
<dbReference type="Proteomes" id="UP001497497">
    <property type="component" value="Unassembled WGS sequence"/>
</dbReference>
<dbReference type="GO" id="GO:0005737">
    <property type="term" value="C:cytoplasm"/>
    <property type="evidence" value="ECO:0007669"/>
    <property type="project" value="InterPro"/>
</dbReference>
<dbReference type="InterPro" id="IPR002909">
    <property type="entry name" value="IPT_dom"/>
</dbReference>
<dbReference type="InterPro" id="IPR008967">
    <property type="entry name" value="p53-like_TF_DNA-bd_sf"/>
</dbReference>
<dbReference type="PROSITE" id="PS50088">
    <property type="entry name" value="ANK_REPEAT"/>
    <property type="match status" value="3"/>
</dbReference>
<feature type="domain" description="RHD" evidence="3">
    <location>
        <begin position="59"/>
        <end position="256"/>
    </location>
</feature>
<dbReference type="AlphaFoldDB" id="A0AAV2H4L8"/>
<proteinExistence type="predicted"/>
<dbReference type="Pfam" id="PF00554">
    <property type="entry name" value="RHD_DNA_bind"/>
    <property type="match status" value="1"/>
</dbReference>
<dbReference type="Pfam" id="PF16179">
    <property type="entry name" value="RHD_dimer"/>
    <property type="match status" value="1"/>
</dbReference>
<dbReference type="InterPro" id="IPR000451">
    <property type="entry name" value="NFkB/Dor"/>
</dbReference>
<dbReference type="SUPFAM" id="SSF48403">
    <property type="entry name" value="Ankyrin repeat"/>
    <property type="match status" value="1"/>
</dbReference>
<feature type="repeat" description="ANK" evidence="1">
    <location>
        <begin position="936"/>
        <end position="968"/>
    </location>
</feature>
<sequence>MSSYGSSSNDSDVLNESNLPVALQSQNLINPAYVSTIPPSNGPIKNVVGSSYTNGSVQAAEPYVGIVEQPQQRGFRFRYECEGPSHGGLQGTKSERSRKSYPSIKIENYTGAARVVVSLVTDEKTPRSHAHKLVGTNCKNGLCTVELKSNLDVISFPNLCILHVTRRKLVDVLTERNTDSIKLNKKLKANNMNFEPPITEEDTKTARMQAEEQSKTMQLNVVRLCFQVFLRNPDGSFSKMLTPVVSQAIYDSKSPGASALKICRMDKYGGCCSGNEEVFLLCEKVQKDDIQVRFVEQNPDGSVKWEAYGNFGPLDVHRQYAIVFKTPAYWNTNIDKAVNVLIMLQRKSDQEVSEPKAFTYFPQNRDKDNIASKKRKRIPLDGYDTSGDGGMGGGDMGGDGGLGMGHSGANGGVSMGHQGGNGGVGMNHMAGGSSNGHNFMTLLHNGQLEGTEFIQLPTMVEEAVREEFELSHRVLDSQRLQAALDQRRDNSSPMSSNTDPWLLTDDLDIEVDAAIMPTSPKFEASHDSGNKNNMPSLQQSLNKSQRPPHPSPTKTFFSKYTAKDIRMPGNQQDKTKEVSLDWLDSGVDPGTGKSFVSMDDKKSLEEKRVTLVLKDTTKTQGDFSLLDQEGKDGLKTSKMSSLSDDHSESDAKVDIRSEGVRSDEGFSESSEEMVVKSLQKSQVKRNPETPLQINQITELSPSHCTQLTETVRKVTSRVAERTVAALTDFSETGDIRHLLLVQRHLLAVSNKNGDLPLHLAVINSQPGALKSLLDVMCTLPESKRLVNSFNLLRQTPLHLATVMHQYQMVEMLLHAGADPTIADRNGNTAAHLAVINKSETCLKILVKYLRPGQSKTAPFPELNYLNYDGYSPVHLAAQAGSVDMLKMLVFGRAQVDLPDGKSGKTGLHHAVDSDDLPVAGYLLLEAHTDVNARCFDGNTALHIACARQLVGMVALLMTAGADMECENEEIPDPDVRGEEGSVIDRRGLKPADYADDNEQILRILNGESPTDDNTEDAYNSITSHLSSMSLSGTPGLYPSVSGNMDMVVSLVMINVFFHIPGMVNMSQKIRMNLSQLLDPELVDRDVVALAQQLGLSNLTKTLVEMRVSKGSPTTFLMEYFETVDGDLTKLRESLLAIGRDDGAVLIPHVDK</sequence>
<gene>
    <name evidence="4" type="ORF">GSLYS_00001624001</name>
</gene>
<dbReference type="SUPFAM" id="SSF81296">
    <property type="entry name" value="E set domains"/>
    <property type="match status" value="1"/>
</dbReference>
<dbReference type="Gene3D" id="2.60.40.10">
    <property type="entry name" value="Immunoglobulins"/>
    <property type="match status" value="1"/>
</dbReference>
<dbReference type="EMBL" id="CAXITT010000018">
    <property type="protein sequence ID" value="CAL1527447.1"/>
    <property type="molecule type" value="Genomic_DNA"/>
</dbReference>
<comment type="caution">
    <text evidence="4">The sequence shown here is derived from an EMBL/GenBank/DDBJ whole genome shotgun (WGS) entry which is preliminary data.</text>
</comment>
<dbReference type="Gene3D" id="2.60.40.340">
    <property type="entry name" value="Rel homology domain (RHD), DNA-binding domain"/>
    <property type="match status" value="1"/>
</dbReference>
<keyword evidence="5" id="KW-1185">Reference proteome</keyword>
<dbReference type="PRINTS" id="PR00057">
    <property type="entry name" value="NFKBTNSCPFCT"/>
</dbReference>
<dbReference type="Pfam" id="PF12796">
    <property type="entry name" value="Ank_2"/>
    <property type="match status" value="2"/>
</dbReference>
<feature type="compositionally biased region" description="Basic and acidic residues" evidence="2">
    <location>
        <begin position="643"/>
        <end position="664"/>
    </location>
</feature>
<dbReference type="PANTHER" id="PTHR24169:SF28">
    <property type="entry name" value="NUCLEAR FACTOR NF-KAPPA-B P110 SUBUNIT"/>
    <property type="match status" value="1"/>
</dbReference>
<dbReference type="CDD" id="cd01177">
    <property type="entry name" value="IPT_NFkappaB"/>
    <property type="match status" value="1"/>
</dbReference>
<evidence type="ECO:0000313" key="5">
    <source>
        <dbReference type="Proteomes" id="UP001497497"/>
    </source>
</evidence>
<organism evidence="4 5">
    <name type="scientific">Lymnaea stagnalis</name>
    <name type="common">Great pond snail</name>
    <name type="synonym">Helix stagnalis</name>
    <dbReference type="NCBI Taxonomy" id="6523"/>
    <lineage>
        <taxon>Eukaryota</taxon>
        <taxon>Metazoa</taxon>
        <taxon>Spiralia</taxon>
        <taxon>Lophotrochozoa</taxon>
        <taxon>Mollusca</taxon>
        <taxon>Gastropoda</taxon>
        <taxon>Heterobranchia</taxon>
        <taxon>Euthyneura</taxon>
        <taxon>Panpulmonata</taxon>
        <taxon>Hygrophila</taxon>
        <taxon>Lymnaeoidea</taxon>
        <taxon>Lymnaeidae</taxon>
        <taxon>Lymnaea</taxon>
    </lineage>
</organism>
<dbReference type="InterPro" id="IPR037059">
    <property type="entry name" value="RHD_DNA_bind_dom_sf"/>
</dbReference>
<evidence type="ECO:0000256" key="1">
    <source>
        <dbReference type="PROSITE-ProRule" id="PRU00023"/>
    </source>
</evidence>
<accession>A0AAV2H4L8</accession>
<feature type="region of interest" description="Disordered" evidence="2">
    <location>
        <begin position="623"/>
        <end position="672"/>
    </location>
</feature>
<dbReference type="InterPro" id="IPR036770">
    <property type="entry name" value="Ankyrin_rpt-contain_sf"/>
</dbReference>
<dbReference type="SMART" id="SM00429">
    <property type="entry name" value="IPT"/>
    <property type="match status" value="1"/>
</dbReference>
<feature type="repeat" description="ANK" evidence="1">
    <location>
        <begin position="868"/>
        <end position="900"/>
    </location>
</feature>
<dbReference type="PROSITE" id="PS50297">
    <property type="entry name" value="ANK_REP_REGION"/>
    <property type="match status" value="3"/>
</dbReference>
<dbReference type="InterPro" id="IPR011539">
    <property type="entry name" value="RHD_DNA_bind_dom"/>
</dbReference>
<dbReference type="InterPro" id="IPR032397">
    <property type="entry name" value="RHD_dimer"/>
</dbReference>
<dbReference type="InterPro" id="IPR030492">
    <property type="entry name" value="RHD_CS"/>
</dbReference>
<evidence type="ECO:0000259" key="3">
    <source>
        <dbReference type="PROSITE" id="PS50254"/>
    </source>
</evidence>
<dbReference type="PROSITE" id="PS01204">
    <property type="entry name" value="REL_1"/>
    <property type="match status" value="1"/>
</dbReference>
<dbReference type="InterPro" id="IPR011029">
    <property type="entry name" value="DEATH-like_dom_sf"/>
</dbReference>
<dbReference type="SUPFAM" id="SSF47986">
    <property type="entry name" value="DEATH domain"/>
    <property type="match status" value="1"/>
</dbReference>
<evidence type="ECO:0000313" key="4">
    <source>
        <dbReference type="EMBL" id="CAL1527447.1"/>
    </source>
</evidence>
<dbReference type="SMART" id="SM00248">
    <property type="entry name" value="ANK"/>
    <property type="match status" value="6"/>
</dbReference>
<protein>
    <recommendedName>
        <fullName evidence="3">RHD domain-containing protein</fullName>
    </recommendedName>
</protein>
<name>A0AAV2H4L8_LYMST</name>
<dbReference type="InterPro" id="IPR033926">
    <property type="entry name" value="IPT_NFkappaB"/>
</dbReference>
<dbReference type="Gene3D" id="1.10.533.10">
    <property type="entry name" value="Death Domain, Fas"/>
    <property type="match status" value="1"/>
</dbReference>
<reference evidence="4 5" key="1">
    <citation type="submission" date="2024-04" db="EMBL/GenBank/DDBJ databases">
        <authorList>
            <consortium name="Genoscope - CEA"/>
            <person name="William W."/>
        </authorList>
    </citation>
    <scope>NUCLEOTIDE SEQUENCE [LARGE SCALE GENOMIC DNA]</scope>
</reference>